<gene>
    <name evidence="3" type="ORF">KHLLAP_LOCUS8366</name>
</gene>
<reference evidence="3" key="1">
    <citation type="submission" date="2023-10" db="EMBL/GenBank/DDBJ databases">
        <authorList>
            <person name="Hackl T."/>
        </authorList>
    </citation>
    <scope>NUCLEOTIDE SEQUENCE</scope>
</reference>
<feature type="compositionally biased region" description="Low complexity" evidence="1">
    <location>
        <begin position="576"/>
        <end position="592"/>
    </location>
</feature>
<evidence type="ECO:0000313" key="3">
    <source>
        <dbReference type="EMBL" id="CAJ2507898.1"/>
    </source>
</evidence>
<feature type="compositionally biased region" description="Basic and acidic residues" evidence="1">
    <location>
        <begin position="373"/>
        <end position="389"/>
    </location>
</feature>
<feature type="transmembrane region" description="Helical" evidence="2">
    <location>
        <begin position="108"/>
        <end position="126"/>
    </location>
</feature>
<feature type="compositionally biased region" description="Polar residues" evidence="1">
    <location>
        <begin position="658"/>
        <end position="667"/>
    </location>
</feature>
<evidence type="ECO:0000256" key="2">
    <source>
        <dbReference type="SAM" id="Phobius"/>
    </source>
</evidence>
<organism evidence="3 4">
    <name type="scientific">Anthostomella pinea</name>
    <dbReference type="NCBI Taxonomy" id="933095"/>
    <lineage>
        <taxon>Eukaryota</taxon>
        <taxon>Fungi</taxon>
        <taxon>Dikarya</taxon>
        <taxon>Ascomycota</taxon>
        <taxon>Pezizomycotina</taxon>
        <taxon>Sordariomycetes</taxon>
        <taxon>Xylariomycetidae</taxon>
        <taxon>Xylariales</taxon>
        <taxon>Xylariaceae</taxon>
        <taxon>Anthostomella</taxon>
    </lineage>
</organism>
<evidence type="ECO:0000256" key="1">
    <source>
        <dbReference type="SAM" id="MobiDB-lite"/>
    </source>
</evidence>
<keyword evidence="2" id="KW-0472">Membrane</keyword>
<comment type="caution">
    <text evidence="3">The sequence shown here is derived from an EMBL/GenBank/DDBJ whole genome shotgun (WGS) entry which is preliminary data.</text>
</comment>
<feature type="transmembrane region" description="Helical" evidence="2">
    <location>
        <begin position="265"/>
        <end position="287"/>
    </location>
</feature>
<protein>
    <submittedName>
        <fullName evidence="3">Uu.00g090840.m01.CDS01</fullName>
    </submittedName>
</protein>
<feature type="region of interest" description="Disordered" evidence="1">
    <location>
        <begin position="550"/>
        <end position="675"/>
    </location>
</feature>
<dbReference type="Proteomes" id="UP001295740">
    <property type="component" value="Unassembled WGS sequence"/>
</dbReference>
<feature type="transmembrane region" description="Helical" evidence="2">
    <location>
        <begin position="146"/>
        <end position="170"/>
    </location>
</feature>
<sequence length="675" mass="72415">MFGSTDGFSGFSNMDGEWSKNLSWAGNSSGFSQAAFSGNSTFSVINEFKFLAARSIRTSTIVLASFNTISAFATAAGIFYDCYSSAKRNNTRGKDKVNVFTCVQGPELYPFILSLGITVQGVVFAVSQAQGLNGLFSAGCALVSQFMWPAILIVPYIQLVFGLEVTIRALRTRPFPPRSKWDVSICLAVIKIMLLGTGLVAFFIPAPNFCFASLFWFVAKWAEGGFVLLLGIAVILVLCTVVLFLKLTRYANIETSQRVGASRMVYYLAVGVVSNALMVPFFLYLTFSRLSDDGGPGLTLSMIATVVANVTGLMTGGLHLFLRSNTISTIGPKNKLAEYERQKLKYQIRKQSPNDTDFNSHMLQPVPGPQPLRKTESLESLAGHEKDGGAELLGSQSPRSPDAPNPLRSNAVFSPKNLPGLPEPAQIPTSVFNAHSRKPSASYRLFPSKNQGNTASIGLLPSTTYTLGLLPSTTYSPNSNTNLAPAGFNFNSTNDTLRPPPLVRAPGGHHRRDSSMASSATVQIGLRFSNVEDMPPMASQNVIEAENTHTLDCPNRPEPGASHRPSPLAHVTSTESIASASRAQSPASSTSSRYTTENTAPASPGDSHQHTKDCTLNPTVYNPNSPTRPRVPSPKGVGFNVPQRSNATPVPGEATEAPSRNQGNSTAAGARSDWI</sequence>
<dbReference type="EMBL" id="CAUWAG010000010">
    <property type="protein sequence ID" value="CAJ2507898.1"/>
    <property type="molecule type" value="Genomic_DNA"/>
</dbReference>
<feature type="compositionally biased region" description="Polar residues" evidence="1">
    <location>
        <begin position="351"/>
        <end position="362"/>
    </location>
</feature>
<keyword evidence="2" id="KW-0812">Transmembrane</keyword>
<feature type="transmembrane region" description="Helical" evidence="2">
    <location>
        <begin position="299"/>
        <end position="322"/>
    </location>
</feature>
<name>A0AAI8VHI9_9PEZI</name>
<feature type="region of interest" description="Disordered" evidence="1">
    <location>
        <begin position="351"/>
        <end position="423"/>
    </location>
</feature>
<feature type="transmembrane region" description="Helical" evidence="2">
    <location>
        <begin position="182"/>
        <end position="204"/>
    </location>
</feature>
<evidence type="ECO:0000313" key="4">
    <source>
        <dbReference type="Proteomes" id="UP001295740"/>
    </source>
</evidence>
<keyword evidence="2" id="KW-1133">Transmembrane helix</keyword>
<keyword evidence="4" id="KW-1185">Reference proteome</keyword>
<dbReference type="AlphaFoldDB" id="A0AAI8VHI9"/>
<accession>A0AAI8VHI9</accession>
<feature type="compositionally biased region" description="Polar residues" evidence="1">
    <location>
        <begin position="614"/>
        <end position="627"/>
    </location>
</feature>
<proteinExistence type="predicted"/>
<feature type="transmembrane region" description="Helical" evidence="2">
    <location>
        <begin position="224"/>
        <end position="245"/>
    </location>
</feature>
<feature type="transmembrane region" description="Helical" evidence="2">
    <location>
        <begin position="61"/>
        <end position="83"/>
    </location>
</feature>